<evidence type="ECO:0000256" key="3">
    <source>
        <dbReference type="ARBA" id="ARBA00022643"/>
    </source>
</evidence>
<keyword evidence="8" id="KW-1185">Reference proteome</keyword>
<gene>
    <name evidence="7" type="ORF">D1614_14530</name>
</gene>
<reference evidence="7 8" key="1">
    <citation type="submission" date="2018-08" db="EMBL/GenBank/DDBJ databases">
        <title>Pallidiluteibacterium maritimus gen. nov., sp. nov., isolated from coastal sediment.</title>
        <authorList>
            <person name="Zhou L.Y."/>
        </authorList>
    </citation>
    <scope>NUCLEOTIDE SEQUENCE [LARGE SCALE GENOMIC DNA]</scope>
    <source>
        <strain evidence="7 8">XSD2</strain>
    </source>
</reference>
<keyword evidence="3 5" id="KW-0288">FMN</keyword>
<evidence type="ECO:0000256" key="4">
    <source>
        <dbReference type="ARBA" id="ARBA00023002"/>
    </source>
</evidence>
<evidence type="ECO:0000313" key="7">
    <source>
        <dbReference type="EMBL" id="RIJ47334.1"/>
    </source>
</evidence>
<evidence type="ECO:0000259" key="6">
    <source>
        <dbReference type="Pfam" id="PF00881"/>
    </source>
</evidence>
<dbReference type="SUPFAM" id="SSF55469">
    <property type="entry name" value="FMN-dependent nitroreductase-like"/>
    <property type="match status" value="1"/>
</dbReference>
<protein>
    <submittedName>
        <fullName evidence="7">NADPH-dependent oxidoreductase</fullName>
    </submittedName>
</protein>
<dbReference type="Pfam" id="PF00881">
    <property type="entry name" value="Nitroreductase"/>
    <property type="match status" value="1"/>
</dbReference>
<dbReference type="OrthoDB" id="9775805at2"/>
<dbReference type="InterPro" id="IPR000415">
    <property type="entry name" value="Nitroreductase-like"/>
</dbReference>
<comment type="caution">
    <text evidence="7">The sequence shown here is derived from an EMBL/GenBank/DDBJ whole genome shotgun (WGS) entry which is preliminary data.</text>
</comment>
<evidence type="ECO:0000256" key="5">
    <source>
        <dbReference type="PIRNR" id="PIRNR005426"/>
    </source>
</evidence>
<organism evidence="7 8">
    <name type="scientific">Maribellus luteus</name>
    <dbReference type="NCBI Taxonomy" id="2305463"/>
    <lineage>
        <taxon>Bacteria</taxon>
        <taxon>Pseudomonadati</taxon>
        <taxon>Bacteroidota</taxon>
        <taxon>Bacteroidia</taxon>
        <taxon>Marinilabiliales</taxon>
        <taxon>Prolixibacteraceae</taxon>
        <taxon>Maribellus</taxon>
    </lineage>
</organism>
<accession>A0A399SX90</accession>
<evidence type="ECO:0000313" key="8">
    <source>
        <dbReference type="Proteomes" id="UP000265926"/>
    </source>
</evidence>
<sequence length="246" mass="27631">MELLNKHVTIRKFKDQEVDQKLLESIIYSGTRASTTGNMQLYSVVITRKEEMKAQLAPLHFNQPVAKNAPVLLTIVADFNRFSKWCTASNAEPGYDNLLSFTTALIDALLFAQNICVAAENAGLGICYLGTTTYNAGEIIELLNLPKRTFPVTTIALGYPAENPELTDRIPLKGIIHEESYQDYSNDDISGLYRFKEGLESSRKFVAENAKETLAQVFTDVRYKKADNEFFSAKILEVLKQQGFLK</sequence>
<keyword evidence="5" id="KW-0521">NADP</keyword>
<evidence type="ECO:0000256" key="2">
    <source>
        <dbReference type="ARBA" id="ARBA00022630"/>
    </source>
</evidence>
<feature type="domain" description="Nitroreductase" evidence="6">
    <location>
        <begin position="7"/>
        <end position="159"/>
    </location>
</feature>
<dbReference type="PANTHER" id="PTHR43425">
    <property type="entry name" value="OXYGEN-INSENSITIVE NADPH NITROREDUCTASE"/>
    <property type="match status" value="1"/>
</dbReference>
<dbReference type="InterPro" id="IPR016446">
    <property type="entry name" value="Flavin_OxRdtase_Frp"/>
</dbReference>
<dbReference type="PIRSF" id="PIRSF005426">
    <property type="entry name" value="Frp"/>
    <property type="match status" value="1"/>
</dbReference>
<keyword evidence="4 5" id="KW-0560">Oxidoreductase</keyword>
<dbReference type="InterPro" id="IPR029479">
    <property type="entry name" value="Nitroreductase"/>
</dbReference>
<name>A0A399SX90_9BACT</name>
<dbReference type="Gene3D" id="3.40.109.10">
    <property type="entry name" value="NADH Oxidase"/>
    <property type="match status" value="1"/>
</dbReference>
<dbReference type="PANTHER" id="PTHR43425:SF2">
    <property type="entry name" value="OXYGEN-INSENSITIVE NADPH NITROREDUCTASE"/>
    <property type="match status" value="1"/>
</dbReference>
<dbReference type="Proteomes" id="UP000265926">
    <property type="component" value="Unassembled WGS sequence"/>
</dbReference>
<dbReference type="AlphaFoldDB" id="A0A399SX90"/>
<keyword evidence="2 5" id="KW-0285">Flavoprotein</keyword>
<comment type="similarity">
    <text evidence="1 5">Belongs to the flavin oxidoreductase frp family.</text>
</comment>
<dbReference type="EMBL" id="QWGR01000008">
    <property type="protein sequence ID" value="RIJ47334.1"/>
    <property type="molecule type" value="Genomic_DNA"/>
</dbReference>
<proteinExistence type="inferred from homology"/>
<dbReference type="RefSeq" id="WP_119438691.1">
    <property type="nucleotide sequence ID" value="NZ_QWGR01000008.1"/>
</dbReference>
<dbReference type="GO" id="GO:0016491">
    <property type="term" value="F:oxidoreductase activity"/>
    <property type="evidence" value="ECO:0007669"/>
    <property type="project" value="UniProtKB-UniRule"/>
</dbReference>
<evidence type="ECO:0000256" key="1">
    <source>
        <dbReference type="ARBA" id="ARBA00008366"/>
    </source>
</evidence>